<dbReference type="InterPro" id="IPR051532">
    <property type="entry name" value="Ester_Hydrolysis_Enzymes"/>
</dbReference>
<keyword evidence="3" id="KW-1185">Reference proteome</keyword>
<dbReference type="STRING" id="408657.SAMN04487995_2333"/>
<dbReference type="Proteomes" id="UP000199532">
    <property type="component" value="Unassembled WGS sequence"/>
</dbReference>
<gene>
    <name evidence="2" type="ORF">SAMN04487995_2333</name>
</gene>
<evidence type="ECO:0000259" key="1">
    <source>
        <dbReference type="Pfam" id="PF13472"/>
    </source>
</evidence>
<dbReference type="PROSITE" id="PS51257">
    <property type="entry name" value="PROKAR_LIPOPROTEIN"/>
    <property type="match status" value="1"/>
</dbReference>
<dbReference type="AlphaFoldDB" id="A0A1H6TYS6"/>
<evidence type="ECO:0000313" key="2">
    <source>
        <dbReference type="EMBL" id="SEI81410.1"/>
    </source>
</evidence>
<dbReference type="Gene3D" id="3.40.50.1110">
    <property type="entry name" value="SGNH hydrolase"/>
    <property type="match status" value="1"/>
</dbReference>
<organism evidence="2 3">
    <name type="scientific">Dyadobacter koreensis</name>
    <dbReference type="NCBI Taxonomy" id="408657"/>
    <lineage>
        <taxon>Bacteria</taxon>
        <taxon>Pseudomonadati</taxon>
        <taxon>Bacteroidota</taxon>
        <taxon>Cytophagia</taxon>
        <taxon>Cytophagales</taxon>
        <taxon>Spirosomataceae</taxon>
        <taxon>Dyadobacter</taxon>
    </lineage>
</organism>
<dbReference type="Pfam" id="PF13472">
    <property type="entry name" value="Lipase_GDSL_2"/>
    <property type="match status" value="1"/>
</dbReference>
<protein>
    <submittedName>
        <fullName evidence="2">Lysophospholipase L1</fullName>
    </submittedName>
</protein>
<dbReference type="PANTHER" id="PTHR30383:SF5">
    <property type="entry name" value="SGNH HYDROLASE-TYPE ESTERASE DOMAIN-CONTAINING PROTEIN"/>
    <property type="match status" value="1"/>
</dbReference>
<sequence>MPFRDIYRFFYSMKKYFFLLGVLFVSSCHKPNFSSIAPPWTPDYPVDRSESAIQKFEKSDAEKMPAPGGIVFAGSSTFTKWTNADKDLAPLPIINRGFGGSTLPEVIHYADQTILKYHPKTVVIYCENDMFGNKPKSPEQVRDAYVALTKIIRDKEPDAKIYGVSLKPSPSRWDKRRDVEKANKLIQDFIKSDRRHEYIDIWPVMIKNGRPDGTIFLKDSLHMNEEGYRRWVTVLKPILEKSE</sequence>
<dbReference type="PANTHER" id="PTHR30383">
    <property type="entry name" value="THIOESTERASE 1/PROTEASE 1/LYSOPHOSPHOLIPASE L1"/>
    <property type="match status" value="1"/>
</dbReference>
<name>A0A1H6TYS6_9BACT</name>
<reference evidence="2 3" key="1">
    <citation type="submission" date="2016-10" db="EMBL/GenBank/DDBJ databases">
        <authorList>
            <person name="de Groot N.N."/>
        </authorList>
    </citation>
    <scope>NUCLEOTIDE SEQUENCE [LARGE SCALE GENOMIC DNA]</scope>
    <source>
        <strain evidence="2 3">DSM 19938</strain>
    </source>
</reference>
<dbReference type="InterPro" id="IPR036514">
    <property type="entry name" value="SGNH_hydro_sf"/>
</dbReference>
<proteinExistence type="predicted"/>
<dbReference type="EMBL" id="FNXY01000003">
    <property type="protein sequence ID" value="SEI81410.1"/>
    <property type="molecule type" value="Genomic_DNA"/>
</dbReference>
<feature type="domain" description="SGNH hydrolase-type esterase" evidence="1">
    <location>
        <begin position="87"/>
        <end position="230"/>
    </location>
</feature>
<dbReference type="InterPro" id="IPR013830">
    <property type="entry name" value="SGNH_hydro"/>
</dbReference>
<dbReference type="SUPFAM" id="SSF52266">
    <property type="entry name" value="SGNH hydrolase"/>
    <property type="match status" value="1"/>
</dbReference>
<evidence type="ECO:0000313" key="3">
    <source>
        <dbReference type="Proteomes" id="UP000199532"/>
    </source>
</evidence>
<accession>A0A1H6TYS6</accession>
<dbReference type="GO" id="GO:0004622">
    <property type="term" value="F:phosphatidylcholine lysophospholipase activity"/>
    <property type="evidence" value="ECO:0007669"/>
    <property type="project" value="TreeGrafter"/>
</dbReference>